<sequence>MRSLHGMCGVSGKDSGLTKQIYGANVCDGNGGKGNPTKSYADHIGGKFKKGPNCKHPKPTGLHEKIDGCHAGRGRRRRSSPTRHPGGQLNVLSETHGLPFNLTF</sequence>
<dbReference type="AlphaFoldDB" id="A0A4C1ZVX3"/>
<evidence type="ECO:0000313" key="3">
    <source>
        <dbReference type="Proteomes" id="UP000299102"/>
    </source>
</evidence>
<keyword evidence="3" id="KW-1185">Reference proteome</keyword>
<dbReference type="Proteomes" id="UP000299102">
    <property type="component" value="Unassembled WGS sequence"/>
</dbReference>
<dbReference type="EMBL" id="BGZK01002149">
    <property type="protein sequence ID" value="GBP91189.1"/>
    <property type="molecule type" value="Genomic_DNA"/>
</dbReference>
<organism evidence="2 3">
    <name type="scientific">Eumeta variegata</name>
    <name type="common">Bagworm moth</name>
    <name type="synonym">Eumeta japonica</name>
    <dbReference type="NCBI Taxonomy" id="151549"/>
    <lineage>
        <taxon>Eukaryota</taxon>
        <taxon>Metazoa</taxon>
        <taxon>Ecdysozoa</taxon>
        <taxon>Arthropoda</taxon>
        <taxon>Hexapoda</taxon>
        <taxon>Insecta</taxon>
        <taxon>Pterygota</taxon>
        <taxon>Neoptera</taxon>
        <taxon>Endopterygota</taxon>
        <taxon>Lepidoptera</taxon>
        <taxon>Glossata</taxon>
        <taxon>Ditrysia</taxon>
        <taxon>Tineoidea</taxon>
        <taxon>Psychidae</taxon>
        <taxon>Oiketicinae</taxon>
        <taxon>Eumeta</taxon>
    </lineage>
</organism>
<comment type="caution">
    <text evidence="2">The sequence shown here is derived from an EMBL/GenBank/DDBJ whole genome shotgun (WGS) entry which is preliminary data.</text>
</comment>
<feature type="compositionally biased region" description="Basic residues" evidence="1">
    <location>
        <begin position="72"/>
        <end position="81"/>
    </location>
</feature>
<proteinExistence type="predicted"/>
<protein>
    <submittedName>
        <fullName evidence="2">Uncharacterized protein</fullName>
    </submittedName>
</protein>
<evidence type="ECO:0000256" key="1">
    <source>
        <dbReference type="SAM" id="MobiDB-lite"/>
    </source>
</evidence>
<feature type="region of interest" description="Disordered" evidence="1">
    <location>
        <begin position="25"/>
        <end position="44"/>
    </location>
</feature>
<gene>
    <name evidence="2" type="ORF">EVAR_100154_1</name>
</gene>
<feature type="compositionally biased region" description="Basic and acidic residues" evidence="1">
    <location>
        <begin position="61"/>
        <end position="70"/>
    </location>
</feature>
<feature type="compositionally biased region" description="Basic residues" evidence="1">
    <location>
        <begin position="49"/>
        <end position="58"/>
    </location>
</feature>
<feature type="region of interest" description="Disordered" evidence="1">
    <location>
        <begin position="49"/>
        <end position="93"/>
    </location>
</feature>
<reference evidence="2 3" key="1">
    <citation type="journal article" date="2019" name="Commun. Biol.">
        <title>The bagworm genome reveals a unique fibroin gene that provides high tensile strength.</title>
        <authorList>
            <person name="Kono N."/>
            <person name="Nakamura H."/>
            <person name="Ohtoshi R."/>
            <person name="Tomita M."/>
            <person name="Numata K."/>
            <person name="Arakawa K."/>
        </authorList>
    </citation>
    <scope>NUCLEOTIDE SEQUENCE [LARGE SCALE GENOMIC DNA]</scope>
</reference>
<name>A0A4C1ZVX3_EUMVA</name>
<accession>A0A4C1ZVX3</accession>
<evidence type="ECO:0000313" key="2">
    <source>
        <dbReference type="EMBL" id="GBP91189.1"/>
    </source>
</evidence>